<reference evidence="3" key="1">
    <citation type="journal article" date="2019" name="Int. J. Syst. Evol. Microbiol.">
        <title>The Global Catalogue of Microorganisms (GCM) 10K type strain sequencing project: providing services to taxonomists for standard genome sequencing and annotation.</title>
        <authorList>
            <consortium name="The Broad Institute Genomics Platform"/>
            <consortium name="The Broad Institute Genome Sequencing Center for Infectious Disease"/>
            <person name="Wu L."/>
            <person name="Ma J."/>
        </authorList>
    </citation>
    <scope>NUCLEOTIDE SEQUENCE [LARGE SCALE GENOMIC DNA]</scope>
    <source>
        <strain evidence="3">CGMCC 1.6784</strain>
    </source>
</reference>
<gene>
    <name evidence="2" type="ORF">GCM10011349_00890</name>
</gene>
<dbReference type="PROSITE" id="PS51707">
    <property type="entry name" value="CYTH"/>
    <property type="match status" value="1"/>
</dbReference>
<protein>
    <submittedName>
        <fullName evidence="2">Adenylate cyclase</fullName>
    </submittedName>
</protein>
<dbReference type="Gene3D" id="2.40.320.10">
    <property type="entry name" value="Hypothetical Protein Pfu-838710-001"/>
    <property type="match status" value="1"/>
</dbReference>
<evidence type="ECO:0000259" key="1">
    <source>
        <dbReference type="PROSITE" id="PS51707"/>
    </source>
</evidence>
<keyword evidence="3" id="KW-1185">Reference proteome</keyword>
<dbReference type="InterPro" id="IPR023577">
    <property type="entry name" value="CYTH_domain"/>
</dbReference>
<dbReference type="Proteomes" id="UP000605099">
    <property type="component" value="Unassembled WGS sequence"/>
</dbReference>
<dbReference type="Pfam" id="PF01928">
    <property type="entry name" value="CYTH"/>
    <property type="match status" value="1"/>
</dbReference>
<feature type="domain" description="CYTH" evidence="1">
    <location>
        <begin position="2"/>
        <end position="156"/>
    </location>
</feature>
<dbReference type="PANTHER" id="PTHR40114">
    <property type="entry name" value="SLR0698 PROTEIN"/>
    <property type="match status" value="1"/>
</dbReference>
<dbReference type="InterPro" id="IPR033469">
    <property type="entry name" value="CYTH-like_dom_sf"/>
</dbReference>
<accession>A0ABQ2J8B8</accession>
<dbReference type="InterPro" id="IPR012042">
    <property type="entry name" value="NeuTTM/CthTTM-like"/>
</dbReference>
<comment type="caution">
    <text evidence="2">The sequence shown here is derived from an EMBL/GenBank/DDBJ whole genome shotgun (WGS) entry which is preliminary data.</text>
</comment>
<organism evidence="2 3">
    <name type="scientific">Novosphingobium indicum</name>
    <dbReference type="NCBI Taxonomy" id="462949"/>
    <lineage>
        <taxon>Bacteria</taxon>
        <taxon>Pseudomonadati</taxon>
        <taxon>Pseudomonadota</taxon>
        <taxon>Alphaproteobacteria</taxon>
        <taxon>Sphingomonadales</taxon>
        <taxon>Sphingomonadaceae</taxon>
        <taxon>Novosphingobium</taxon>
    </lineage>
</organism>
<dbReference type="SMART" id="SM01118">
    <property type="entry name" value="CYTH"/>
    <property type="match status" value="1"/>
</dbReference>
<dbReference type="SUPFAM" id="SSF55154">
    <property type="entry name" value="CYTH-like phosphatases"/>
    <property type="match status" value="1"/>
</dbReference>
<evidence type="ECO:0000313" key="2">
    <source>
        <dbReference type="EMBL" id="GGN40179.1"/>
    </source>
</evidence>
<proteinExistence type="predicted"/>
<dbReference type="PIRSF" id="PIRSF016487">
    <property type="entry name" value="CYTH_UCP016487"/>
    <property type="match status" value="1"/>
</dbReference>
<name>A0ABQ2J8B8_9SPHN</name>
<dbReference type="PANTHER" id="PTHR40114:SF1">
    <property type="entry name" value="SLR0698 PROTEIN"/>
    <property type="match status" value="1"/>
</dbReference>
<dbReference type="CDD" id="cd07891">
    <property type="entry name" value="CYTH-like_CthTTM-like_1"/>
    <property type="match status" value="1"/>
</dbReference>
<dbReference type="RefSeq" id="WP_188817139.1">
    <property type="nucleotide sequence ID" value="NZ_BMLK01000001.1"/>
</dbReference>
<evidence type="ECO:0000313" key="3">
    <source>
        <dbReference type="Proteomes" id="UP000605099"/>
    </source>
</evidence>
<sequence>MAVEIERKFLVAGDAWRAEVSGARKIRQAYLSKNGKASVRVRVVDESSARLTVKAAPDGKGPALSRAEFEYAIPVEEALAMLELRSGRIVEKTRHLVPAQNGRTWEVDVFGGAHEGLVIAEIELGTADERIELPEWLGREVTGDPAYSNAVLARES</sequence>
<dbReference type="EMBL" id="BMLK01000001">
    <property type="protein sequence ID" value="GGN40179.1"/>
    <property type="molecule type" value="Genomic_DNA"/>
</dbReference>